<dbReference type="GO" id="GO:0016036">
    <property type="term" value="P:cellular response to phosphate starvation"/>
    <property type="evidence" value="ECO:0007669"/>
    <property type="project" value="TreeGrafter"/>
</dbReference>
<feature type="transmembrane region" description="Helical" evidence="15">
    <location>
        <begin position="6"/>
        <end position="30"/>
    </location>
</feature>
<dbReference type="SUPFAM" id="SSF103190">
    <property type="entry name" value="Sensory domain-like"/>
    <property type="match status" value="1"/>
</dbReference>
<dbReference type="SMART" id="SM00388">
    <property type="entry name" value="HisKA"/>
    <property type="match status" value="1"/>
</dbReference>
<keyword evidence="14 15" id="KW-0472">Membrane</keyword>
<evidence type="ECO:0000259" key="17">
    <source>
        <dbReference type="PROSITE" id="PS50112"/>
    </source>
</evidence>
<evidence type="ECO:0000256" key="11">
    <source>
        <dbReference type="ARBA" id="ARBA00022840"/>
    </source>
</evidence>
<dbReference type="GO" id="GO:0045121">
    <property type="term" value="C:membrane raft"/>
    <property type="evidence" value="ECO:0007669"/>
    <property type="project" value="UniProtKB-SubCell"/>
</dbReference>
<dbReference type="GO" id="GO:0005886">
    <property type="term" value="C:plasma membrane"/>
    <property type="evidence" value="ECO:0007669"/>
    <property type="project" value="UniProtKB-SubCell"/>
</dbReference>
<keyword evidence="10" id="KW-0418">Kinase</keyword>
<evidence type="ECO:0000256" key="7">
    <source>
        <dbReference type="ARBA" id="ARBA00022679"/>
    </source>
</evidence>
<evidence type="ECO:0000256" key="12">
    <source>
        <dbReference type="ARBA" id="ARBA00022989"/>
    </source>
</evidence>
<keyword evidence="13" id="KW-0902">Two-component regulatory system</keyword>
<protein>
    <recommendedName>
        <fullName evidence="4">histidine kinase</fullName>
        <ecNumber evidence="4">2.7.13.3</ecNumber>
    </recommendedName>
</protein>
<dbReference type="InterPro" id="IPR029151">
    <property type="entry name" value="Sensor-like_sf"/>
</dbReference>
<dbReference type="CDD" id="cd00130">
    <property type="entry name" value="PAS"/>
    <property type="match status" value="1"/>
</dbReference>
<dbReference type="GO" id="GO:0004721">
    <property type="term" value="F:phosphoprotein phosphatase activity"/>
    <property type="evidence" value="ECO:0007669"/>
    <property type="project" value="TreeGrafter"/>
</dbReference>
<dbReference type="RefSeq" id="WP_197440426.1">
    <property type="nucleotide sequence ID" value="NZ_CP036281.1"/>
</dbReference>
<dbReference type="InterPro" id="IPR003660">
    <property type="entry name" value="HAMP_dom"/>
</dbReference>
<dbReference type="SMART" id="SM00091">
    <property type="entry name" value="PAS"/>
    <property type="match status" value="1"/>
</dbReference>
<evidence type="ECO:0000256" key="10">
    <source>
        <dbReference type="ARBA" id="ARBA00022777"/>
    </source>
</evidence>
<feature type="domain" description="HAMP" evidence="18">
    <location>
        <begin position="191"/>
        <end position="243"/>
    </location>
</feature>
<keyword evidence="11" id="KW-0067">ATP-binding</keyword>
<evidence type="ECO:0000256" key="1">
    <source>
        <dbReference type="ARBA" id="ARBA00000085"/>
    </source>
</evidence>
<keyword evidence="8 15" id="KW-0812">Transmembrane</keyword>
<dbReference type="GO" id="GO:0006355">
    <property type="term" value="P:regulation of DNA-templated transcription"/>
    <property type="evidence" value="ECO:0007669"/>
    <property type="project" value="InterPro"/>
</dbReference>
<dbReference type="CDD" id="cd00082">
    <property type="entry name" value="HisKA"/>
    <property type="match status" value="1"/>
</dbReference>
<proteinExistence type="predicted"/>
<dbReference type="PANTHER" id="PTHR45453:SF1">
    <property type="entry name" value="PHOSPHATE REGULON SENSOR PROTEIN PHOR"/>
    <property type="match status" value="1"/>
</dbReference>
<keyword evidence="5" id="KW-1003">Cell membrane</keyword>
<dbReference type="KEGG" id="plon:Pla110_02590"/>
<dbReference type="SUPFAM" id="SSF55785">
    <property type="entry name" value="PYP-like sensor domain (PAS domain)"/>
    <property type="match status" value="1"/>
</dbReference>
<dbReference type="PRINTS" id="PR00344">
    <property type="entry name" value="BCTRLSENSOR"/>
</dbReference>
<dbReference type="InterPro" id="IPR035965">
    <property type="entry name" value="PAS-like_dom_sf"/>
</dbReference>
<dbReference type="Pfam" id="PF00989">
    <property type="entry name" value="PAS"/>
    <property type="match status" value="1"/>
</dbReference>
<dbReference type="InterPro" id="IPR003661">
    <property type="entry name" value="HisK_dim/P_dom"/>
</dbReference>
<dbReference type="InterPro" id="IPR036890">
    <property type="entry name" value="HATPase_C_sf"/>
</dbReference>
<evidence type="ECO:0000256" key="4">
    <source>
        <dbReference type="ARBA" id="ARBA00012438"/>
    </source>
</evidence>
<feature type="transmembrane region" description="Helical" evidence="15">
    <location>
        <begin position="170"/>
        <end position="190"/>
    </location>
</feature>
<dbReference type="AlphaFoldDB" id="A0A518CH50"/>
<reference evidence="19 20" key="1">
    <citation type="submission" date="2019-02" db="EMBL/GenBank/DDBJ databases">
        <title>Deep-cultivation of Planctomycetes and their phenomic and genomic characterization uncovers novel biology.</title>
        <authorList>
            <person name="Wiegand S."/>
            <person name="Jogler M."/>
            <person name="Boedeker C."/>
            <person name="Pinto D."/>
            <person name="Vollmers J."/>
            <person name="Rivas-Marin E."/>
            <person name="Kohn T."/>
            <person name="Peeters S.H."/>
            <person name="Heuer A."/>
            <person name="Rast P."/>
            <person name="Oberbeckmann S."/>
            <person name="Bunk B."/>
            <person name="Jeske O."/>
            <person name="Meyerdierks A."/>
            <person name="Storesund J.E."/>
            <person name="Kallscheuer N."/>
            <person name="Luecker S."/>
            <person name="Lage O.M."/>
            <person name="Pohl T."/>
            <person name="Merkel B.J."/>
            <person name="Hornburger P."/>
            <person name="Mueller R.-W."/>
            <person name="Bruemmer F."/>
            <person name="Labrenz M."/>
            <person name="Spormann A.M."/>
            <person name="Op den Camp H."/>
            <person name="Overmann J."/>
            <person name="Amann R."/>
            <person name="Jetten M.S.M."/>
            <person name="Mascher T."/>
            <person name="Medema M.H."/>
            <person name="Devos D.P."/>
            <person name="Kaster A.-K."/>
            <person name="Ovreas L."/>
            <person name="Rohde M."/>
            <person name="Galperin M.Y."/>
            <person name="Jogler C."/>
        </authorList>
    </citation>
    <scope>NUCLEOTIDE SEQUENCE [LARGE SCALE GENOMIC DNA]</scope>
    <source>
        <strain evidence="19 20">Pla110</strain>
    </source>
</reference>
<organism evidence="19 20">
    <name type="scientific">Polystyrenella longa</name>
    <dbReference type="NCBI Taxonomy" id="2528007"/>
    <lineage>
        <taxon>Bacteria</taxon>
        <taxon>Pseudomonadati</taxon>
        <taxon>Planctomycetota</taxon>
        <taxon>Planctomycetia</taxon>
        <taxon>Planctomycetales</taxon>
        <taxon>Planctomycetaceae</taxon>
        <taxon>Polystyrenella</taxon>
    </lineage>
</organism>
<dbReference type="InterPro" id="IPR036097">
    <property type="entry name" value="HisK_dim/P_sf"/>
</dbReference>
<evidence type="ECO:0000256" key="8">
    <source>
        <dbReference type="ARBA" id="ARBA00022692"/>
    </source>
</evidence>
<gene>
    <name evidence="19" type="primary">phoR_1</name>
    <name evidence="19" type="ORF">Pla110_02590</name>
</gene>
<dbReference type="Pfam" id="PF00512">
    <property type="entry name" value="HisKA"/>
    <property type="match status" value="1"/>
</dbReference>
<dbReference type="Gene3D" id="6.10.340.10">
    <property type="match status" value="1"/>
</dbReference>
<comment type="catalytic activity">
    <reaction evidence="1">
        <text>ATP + protein L-histidine = ADP + protein N-phospho-L-histidine.</text>
        <dbReference type="EC" id="2.7.13.3"/>
    </reaction>
</comment>
<comment type="subcellular location">
    <subcellularLocation>
        <location evidence="3">Cell membrane</location>
        <topology evidence="3">Multi-pass membrane protein</topology>
    </subcellularLocation>
    <subcellularLocation>
        <location evidence="2">Membrane raft</location>
        <topology evidence="2">Multi-pass membrane protein</topology>
    </subcellularLocation>
</comment>
<dbReference type="SUPFAM" id="SSF158472">
    <property type="entry name" value="HAMP domain-like"/>
    <property type="match status" value="1"/>
</dbReference>
<feature type="domain" description="Histidine kinase" evidence="16">
    <location>
        <begin position="376"/>
        <end position="598"/>
    </location>
</feature>
<evidence type="ECO:0000256" key="15">
    <source>
        <dbReference type="SAM" id="Phobius"/>
    </source>
</evidence>
<evidence type="ECO:0000256" key="2">
    <source>
        <dbReference type="ARBA" id="ARBA00004314"/>
    </source>
</evidence>
<dbReference type="InterPro" id="IPR003594">
    <property type="entry name" value="HATPase_dom"/>
</dbReference>
<dbReference type="NCBIfam" id="TIGR00229">
    <property type="entry name" value="sensory_box"/>
    <property type="match status" value="1"/>
</dbReference>
<dbReference type="Pfam" id="PF00672">
    <property type="entry name" value="HAMP"/>
    <property type="match status" value="1"/>
</dbReference>
<dbReference type="EMBL" id="CP036281">
    <property type="protein sequence ID" value="QDU78555.1"/>
    <property type="molecule type" value="Genomic_DNA"/>
</dbReference>
<dbReference type="PROSITE" id="PS50112">
    <property type="entry name" value="PAS"/>
    <property type="match status" value="1"/>
</dbReference>
<dbReference type="Pfam" id="PF02518">
    <property type="entry name" value="HATPase_c"/>
    <property type="match status" value="1"/>
</dbReference>
<dbReference type="FunFam" id="3.30.565.10:FF:000023">
    <property type="entry name" value="PAS domain-containing sensor histidine kinase"/>
    <property type="match status" value="1"/>
</dbReference>
<dbReference type="SMART" id="SM00387">
    <property type="entry name" value="HATPase_c"/>
    <property type="match status" value="1"/>
</dbReference>
<dbReference type="SMART" id="SM00304">
    <property type="entry name" value="HAMP"/>
    <property type="match status" value="1"/>
</dbReference>
<dbReference type="InterPro" id="IPR013767">
    <property type="entry name" value="PAS_fold"/>
</dbReference>
<dbReference type="GO" id="GO:0000155">
    <property type="term" value="F:phosphorelay sensor kinase activity"/>
    <property type="evidence" value="ECO:0007669"/>
    <property type="project" value="InterPro"/>
</dbReference>
<dbReference type="Gene3D" id="3.30.565.10">
    <property type="entry name" value="Histidine kinase-like ATPase, C-terminal domain"/>
    <property type="match status" value="1"/>
</dbReference>
<dbReference type="PROSITE" id="PS50109">
    <property type="entry name" value="HIS_KIN"/>
    <property type="match status" value="1"/>
</dbReference>
<feature type="domain" description="PAS" evidence="17">
    <location>
        <begin position="255"/>
        <end position="300"/>
    </location>
</feature>
<dbReference type="CDD" id="cd06225">
    <property type="entry name" value="HAMP"/>
    <property type="match status" value="1"/>
</dbReference>
<name>A0A518CH50_9PLAN</name>
<evidence type="ECO:0000256" key="13">
    <source>
        <dbReference type="ARBA" id="ARBA00023012"/>
    </source>
</evidence>
<dbReference type="EC" id="2.7.13.3" evidence="4"/>
<dbReference type="GO" id="GO:0005524">
    <property type="term" value="F:ATP binding"/>
    <property type="evidence" value="ECO:0007669"/>
    <property type="project" value="UniProtKB-KW"/>
</dbReference>
<accession>A0A518CH50</accession>
<dbReference type="SUPFAM" id="SSF47384">
    <property type="entry name" value="Homodimeric domain of signal transducing histidine kinase"/>
    <property type="match status" value="1"/>
</dbReference>
<dbReference type="InterPro" id="IPR050351">
    <property type="entry name" value="BphY/WalK/GraS-like"/>
</dbReference>
<keyword evidence="12 15" id="KW-1133">Transmembrane helix</keyword>
<evidence type="ECO:0000313" key="20">
    <source>
        <dbReference type="Proteomes" id="UP000317178"/>
    </source>
</evidence>
<evidence type="ECO:0000259" key="18">
    <source>
        <dbReference type="PROSITE" id="PS50885"/>
    </source>
</evidence>
<evidence type="ECO:0000256" key="3">
    <source>
        <dbReference type="ARBA" id="ARBA00004651"/>
    </source>
</evidence>
<dbReference type="InterPro" id="IPR004358">
    <property type="entry name" value="Sig_transdc_His_kin-like_C"/>
</dbReference>
<dbReference type="InterPro" id="IPR005467">
    <property type="entry name" value="His_kinase_dom"/>
</dbReference>
<dbReference type="Proteomes" id="UP000317178">
    <property type="component" value="Chromosome"/>
</dbReference>
<keyword evidence="7 19" id="KW-0808">Transferase</keyword>
<dbReference type="FunFam" id="1.10.287.130:FF:000001">
    <property type="entry name" value="Two-component sensor histidine kinase"/>
    <property type="match status" value="1"/>
</dbReference>
<evidence type="ECO:0000313" key="19">
    <source>
        <dbReference type="EMBL" id="QDU78555.1"/>
    </source>
</evidence>
<dbReference type="Gene3D" id="1.10.287.130">
    <property type="match status" value="1"/>
</dbReference>
<dbReference type="SUPFAM" id="SSF55874">
    <property type="entry name" value="ATPase domain of HSP90 chaperone/DNA topoisomerase II/histidine kinase"/>
    <property type="match status" value="1"/>
</dbReference>
<dbReference type="CDD" id="cd00075">
    <property type="entry name" value="HATPase"/>
    <property type="match status" value="1"/>
</dbReference>
<sequence>MLSSRLFWKIFSVTTAITLISAGVVIWILAFRQSEIIHSMIDERLQNSATLLTDQMESAFREPPSSEIQQQLKSLQQETGTRITLIDANGYVLGDSAEDYEAMDLHNNREEVREAMNRGIGFSERYSDTLNKSLRYVSQRVGPAGKPLGVVRVSLPVDRVDGQVTSFQKVIWLTATICSLISLFFTYIMVGRILKPLQEITEAAEAITSGKLRQEVDITSRDELGLLGATFNAMSRNSAARFEELQLKSRELAENSERLAAVLGSMVEGVFAIDSERKIIFANRAAQKLLPLPTTDVTGRIYLELIRIPQIQELVNTVLTGYCQTSLEFKLNQSQATVAAFGTPLPGETAPGVLIVLHDISELRQLENMRTEFFSNVSHELKTPLAAIQAYAETLLNGALNDPEHNTVFLNNILQHTERLHDLILDMMQISRIESSTDVFEIHEVHLEQSINTCLTALAPQAEAKNVELKFDCNTANPLVLADAEGLRTIFENLIDNAIKYSPQNGTVTVRSYQNNSPDGNEVTVEVTDTGPGIPMEYQARVFERFYRVDKARSRELGGTGLGLSIVKHLSQVFGASLELESKINKGSTFRVTFPVVIDDQQY</sequence>
<keyword evidence="9" id="KW-0547">Nucleotide-binding</keyword>
<evidence type="ECO:0000256" key="9">
    <source>
        <dbReference type="ARBA" id="ARBA00022741"/>
    </source>
</evidence>
<dbReference type="InterPro" id="IPR000014">
    <property type="entry name" value="PAS"/>
</dbReference>
<evidence type="ECO:0000256" key="6">
    <source>
        <dbReference type="ARBA" id="ARBA00022553"/>
    </source>
</evidence>
<dbReference type="Gene3D" id="3.30.450.20">
    <property type="entry name" value="PAS domain"/>
    <property type="match status" value="2"/>
</dbReference>
<keyword evidence="20" id="KW-1185">Reference proteome</keyword>
<evidence type="ECO:0000256" key="5">
    <source>
        <dbReference type="ARBA" id="ARBA00022475"/>
    </source>
</evidence>
<dbReference type="PANTHER" id="PTHR45453">
    <property type="entry name" value="PHOSPHATE REGULON SENSOR PROTEIN PHOR"/>
    <property type="match status" value="1"/>
</dbReference>
<evidence type="ECO:0000256" key="14">
    <source>
        <dbReference type="ARBA" id="ARBA00023136"/>
    </source>
</evidence>
<keyword evidence="6" id="KW-0597">Phosphoprotein</keyword>
<evidence type="ECO:0000259" key="16">
    <source>
        <dbReference type="PROSITE" id="PS50109"/>
    </source>
</evidence>
<dbReference type="PROSITE" id="PS50885">
    <property type="entry name" value="HAMP"/>
    <property type="match status" value="1"/>
</dbReference>